<organism evidence="2">
    <name type="scientific">marine metagenome</name>
    <dbReference type="NCBI Taxonomy" id="408172"/>
    <lineage>
        <taxon>unclassified sequences</taxon>
        <taxon>metagenomes</taxon>
        <taxon>ecological metagenomes</taxon>
    </lineage>
</organism>
<dbReference type="EMBL" id="UINC01030146">
    <property type="protein sequence ID" value="SVB14054.1"/>
    <property type="molecule type" value="Genomic_DNA"/>
</dbReference>
<gene>
    <name evidence="2" type="ORF">METZ01_LOCUS166908</name>
</gene>
<proteinExistence type="predicted"/>
<sequence>MPASWVYSNVNVSIMESCLAQLKAAGNHPAMVVIQEIRGVNSRIQSEVDRLLSQGYVGLAPPMFRHEGPMTTELPEEMDTTIARFGRCTDIDILSYIRAAVDYIEA</sequence>
<feature type="domain" description="Dienelactone hydrolase" evidence="1">
    <location>
        <begin position="17"/>
        <end position="105"/>
    </location>
</feature>
<name>A0A382BK50_9ZZZZ</name>
<protein>
    <recommendedName>
        <fullName evidence="1">Dienelactone hydrolase domain-containing protein</fullName>
    </recommendedName>
</protein>
<dbReference type="InterPro" id="IPR002925">
    <property type="entry name" value="Dienelactn_hydro"/>
</dbReference>
<reference evidence="2" key="1">
    <citation type="submission" date="2018-05" db="EMBL/GenBank/DDBJ databases">
        <authorList>
            <person name="Lanie J.A."/>
            <person name="Ng W.-L."/>
            <person name="Kazmierczak K.M."/>
            <person name="Andrzejewski T.M."/>
            <person name="Davidsen T.M."/>
            <person name="Wayne K.J."/>
            <person name="Tettelin H."/>
            <person name="Glass J.I."/>
            <person name="Rusch D."/>
            <person name="Podicherti R."/>
            <person name="Tsui H.-C.T."/>
            <person name="Winkler M.E."/>
        </authorList>
    </citation>
    <scope>NUCLEOTIDE SEQUENCE</scope>
</reference>
<dbReference type="Gene3D" id="3.40.50.1820">
    <property type="entry name" value="alpha/beta hydrolase"/>
    <property type="match status" value="1"/>
</dbReference>
<dbReference type="AlphaFoldDB" id="A0A382BK50"/>
<accession>A0A382BK50</accession>
<evidence type="ECO:0000259" key="1">
    <source>
        <dbReference type="Pfam" id="PF01738"/>
    </source>
</evidence>
<evidence type="ECO:0000313" key="2">
    <source>
        <dbReference type="EMBL" id="SVB14054.1"/>
    </source>
</evidence>
<dbReference type="SUPFAM" id="SSF53474">
    <property type="entry name" value="alpha/beta-Hydrolases"/>
    <property type="match status" value="1"/>
</dbReference>
<dbReference type="Pfam" id="PF01738">
    <property type="entry name" value="DLH"/>
    <property type="match status" value="1"/>
</dbReference>
<dbReference type="GO" id="GO:0016787">
    <property type="term" value="F:hydrolase activity"/>
    <property type="evidence" value="ECO:0007669"/>
    <property type="project" value="InterPro"/>
</dbReference>
<dbReference type="InterPro" id="IPR029058">
    <property type="entry name" value="AB_hydrolase_fold"/>
</dbReference>